<dbReference type="InterPro" id="IPR050389">
    <property type="entry name" value="LysR-type_TF"/>
</dbReference>
<dbReference type="SUPFAM" id="SSF46785">
    <property type="entry name" value="Winged helix' DNA-binding domain"/>
    <property type="match status" value="1"/>
</dbReference>
<evidence type="ECO:0000313" key="7">
    <source>
        <dbReference type="Proteomes" id="UP001176471"/>
    </source>
</evidence>
<dbReference type="InterPro" id="IPR036388">
    <property type="entry name" value="WH-like_DNA-bd_sf"/>
</dbReference>
<evidence type="ECO:0000256" key="2">
    <source>
        <dbReference type="ARBA" id="ARBA00023015"/>
    </source>
</evidence>
<keyword evidence="7" id="KW-1185">Reference proteome</keyword>
<keyword evidence="3" id="KW-0238">DNA-binding</keyword>
<proteinExistence type="inferred from homology"/>
<reference evidence="6" key="1">
    <citation type="submission" date="2023-07" db="EMBL/GenBank/DDBJ databases">
        <title>Bacterial whole genome sequence for Sphingobium sp. HBC34.</title>
        <authorList>
            <person name="Le V."/>
            <person name="Ko S.-R."/>
            <person name="Ahn C.-Y."/>
            <person name="Oh H.-M."/>
        </authorList>
    </citation>
    <scope>NUCLEOTIDE SEQUENCE</scope>
    <source>
        <strain evidence="6">HBC34</strain>
    </source>
</reference>
<dbReference type="InterPro" id="IPR000847">
    <property type="entry name" value="LysR_HTH_N"/>
</dbReference>
<dbReference type="Pfam" id="PF03466">
    <property type="entry name" value="LysR_substrate"/>
    <property type="match status" value="1"/>
</dbReference>
<evidence type="ECO:0000256" key="4">
    <source>
        <dbReference type="ARBA" id="ARBA00023163"/>
    </source>
</evidence>
<dbReference type="Pfam" id="PF00126">
    <property type="entry name" value="HTH_1"/>
    <property type="match status" value="1"/>
</dbReference>
<name>A0ABT8ZII4_9SPHN</name>
<dbReference type="SUPFAM" id="SSF53850">
    <property type="entry name" value="Periplasmic binding protein-like II"/>
    <property type="match status" value="1"/>
</dbReference>
<dbReference type="Gene3D" id="3.40.190.10">
    <property type="entry name" value="Periplasmic binding protein-like II"/>
    <property type="match status" value="2"/>
</dbReference>
<comment type="similarity">
    <text evidence="1">Belongs to the LysR transcriptional regulatory family.</text>
</comment>
<evidence type="ECO:0000256" key="1">
    <source>
        <dbReference type="ARBA" id="ARBA00009437"/>
    </source>
</evidence>
<dbReference type="Proteomes" id="UP001176471">
    <property type="component" value="Unassembled WGS sequence"/>
</dbReference>
<protein>
    <submittedName>
        <fullName evidence="6">LysR family transcriptional regulator</fullName>
    </submittedName>
</protein>
<evidence type="ECO:0000259" key="5">
    <source>
        <dbReference type="PROSITE" id="PS50931"/>
    </source>
</evidence>
<comment type="caution">
    <text evidence="6">The sequence shown here is derived from an EMBL/GenBank/DDBJ whole genome shotgun (WGS) entry which is preliminary data.</text>
</comment>
<organism evidence="6 7">
    <name type="scientific">Sphingobium cyanobacteriorum</name>
    <dbReference type="NCBI Taxonomy" id="3063954"/>
    <lineage>
        <taxon>Bacteria</taxon>
        <taxon>Pseudomonadati</taxon>
        <taxon>Pseudomonadota</taxon>
        <taxon>Alphaproteobacteria</taxon>
        <taxon>Sphingomonadales</taxon>
        <taxon>Sphingomonadaceae</taxon>
        <taxon>Sphingobium</taxon>
    </lineage>
</organism>
<dbReference type="EMBL" id="JAUQOM010000001">
    <property type="protein sequence ID" value="MDO7834153.1"/>
    <property type="molecule type" value="Genomic_DNA"/>
</dbReference>
<dbReference type="PANTHER" id="PTHR30118:SF6">
    <property type="entry name" value="HTH-TYPE TRANSCRIPTIONAL REGULATOR LEUO"/>
    <property type="match status" value="1"/>
</dbReference>
<sequence>MRLKGLDLNLLVALDVLLEEQNVTRAANRMHVGQSAMSAALARLRQHFEDELLIVTGRRMMPTALAESMRQPLREAILRITGVVEIERSFIAATSTRRFTIEMPDHLVPVILPALTRRLSRHAPHLMLEVRPPVGDPSPLLHKGELDLVLTPSIYSDPEYVIEPLVANDLVLVGWRDNPALQVQPTLETIMALPQAIVKFDRVRLASILSEQQLSIYGGTGRIALVAPNFSCIPPSLIETNLIAILNSRLVRAAERNLPLAVWNVPVPMPTMMDVMMFHQIRKQDSGLAWLRGQLRETVAEIDDHG</sequence>
<dbReference type="PANTHER" id="PTHR30118">
    <property type="entry name" value="HTH-TYPE TRANSCRIPTIONAL REGULATOR LEUO-RELATED"/>
    <property type="match status" value="1"/>
</dbReference>
<evidence type="ECO:0000313" key="6">
    <source>
        <dbReference type="EMBL" id="MDO7834153.1"/>
    </source>
</evidence>
<evidence type="ECO:0000256" key="3">
    <source>
        <dbReference type="ARBA" id="ARBA00023125"/>
    </source>
</evidence>
<dbReference type="InterPro" id="IPR036390">
    <property type="entry name" value="WH_DNA-bd_sf"/>
</dbReference>
<feature type="domain" description="HTH lysR-type" evidence="5">
    <location>
        <begin position="6"/>
        <end position="63"/>
    </location>
</feature>
<gene>
    <name evidence="6" type="ORF">Q4610_03760</name>
</gene>
<dbReference type="Gene3D" id="1.10.10.10">
    <property type="entry name" value="Winged helix-like DNA-binding domain superfamily/Winged helix DNA-binding domain"/>
    <property type="match status" value="1"/>
</dbReference>
<accession>A0ABT8ZII4</accession>
<dbReference type="RefSeq" id="WP_304534658.1">
    <property type="nucleotide sequence ID" value="NZ_JAUQOM010000001.1"/>
</dbReference>
<keyword evidence="4" id="KW-0804">Transcription</keyword>
<dbReference type="PROSITE" id="PS50931">
    <property type="entry name" value="HTH_LYSR"/>
    <property type="match status" value="1"/>
</dbReference>
<dbReference type="InterPro" id="IPR005119">
    <property type="entry name" value="LysR_subst-bd"/>
</dbReference>
<keyword evidence="2" id="KW-0805">Transcription regulation</keyword>